<feature type="transmembrane region" description="Helical" evidence="1">
    <location>
        <begin position="164"/>
        <end position="190"/>
    </location>
</feature>
<organism evidence="3 4">
    <name type="scientific">Exidia glandulosa HHB12029</name>
    <dbReference type="NCBI Taxonomy" id="1314781"/>
    <lineage>
        <taxon>Eukaryota</taxon>
        <taxon>Fungi</taxon>
        <taxon>Dikarya</taxon>
        <taxon>Basidiomycota</taxon>
        <taxon>Agaricomycotina</taxon>
        <taxon>Agaricomycetes</taxon>
        <taxon>Auriculariales</taxon>
        <taxon>Exidiaceae</taxon>
        <taxon>Exidia</taxon>
    </lineage>
</organism>
<dbReference type="Pfam" id="PF20151">
    <property type="entry name" value="DUF6533"/>
    <property type="match status" value="1"/>
</dbReference>
<feature type="transmembrane region" description="Helical" evidence="1">
    <location>
        <begin position="211"/>
        <end position="230"/>
    </location>
</feature>
<keyword evidence="1" id="KW-0472">Membrane</keyword>
<dbReference type="InParanoid" id="A0A165Q8L6"/>
<evidence type="ECO:0000259" key="2">
    <source>
        <dbReference type="Pfam" id="PF20151"/>
    </source>
</evidence>
<evidence type="ECO:0000256" key="1">
    <source>
        <dbReference type="SAM" id="Phobius"/>
    </source>
</evidence>
<keyword evidence="1" id="KW-1133">Transmembrane helix</keyword>
<feature type="transmembrane region" description="Helical" evidence="1">
    <location>
        <begin position="94"/>
        <end position="111"/>
    </location>
</feature>
<dbReference type="OrthoDB" id="2745134at2759"/>
<dbReference type="AlphaFoldDB" id="A0A165Q8L6"/>
<evidence type="ECO:0000313" key="3">
    <source>
        <dbReference type="EMBL" id="KZW03244.1"/>
    </source>
</evidence>
<keyword evidence="4" id="KW-1185">Reference proteome</keyword>
<feature type="transmembrane region" description="Helical" evidence="1">
    <location>
        <begin position="242"/>
        <end position="259"/>
    </location>
</feature>
<dbReference type="STRING" id="1314781.A0A165Q8L6"/>
<feature type="transmembrane region" description="Helical" evidence="1">
    <location>
        <begin position="123"/>
        <end position="144"/>
    </location>
</feature>
<name>A0A165Q8L6_EXIGL</name>
<protein>
    <recommendedName>
        <fullName evidence="2">DUF6533 domain-containing protein</fullName>
    </recommendedName>
</protein>
<dbReference type="EMBL" id="KV425884">
    <property type="protein sequence ID" value="KZW03244.1"/>
    <property type="molecule type" value="Genomic_DNA"/>
</dbReference>
<reference evidence="3 4" key="1">
    <citation type="journal article" date="2016" name="Mol. Biol. Evol.">
        <title>Comparative Genomics of Early-Diverging Mushroom-Forming Fungi Provides Insights into the Origins of Lignocellulose Decay Capabilities.</title>
        <authorList>
            <person name="Nagy L.G."/>
            <person name="Riley R."/>
            <person name="Tritt A."/>
            <person name="Adam C."/>
            <person name="Daum C."/>
            <person name="Floudas D."/>
            <person name="Sun H."/>
            <person name="Yadav J.S."/>
            <person name="Pangilinan J."/>
            <person name="Larsson K.H."/>
            <person name="Matsuura K."/>
            <person name="Barry K."/>
            <person name="Labutti K."/>
            <person name="Kuo R."/>
            <person name="Ohm R.A."/>
            <person name="Bhattacharya S.S."/>
            <person name="Shirouzu T."/>
            <person name="Yoshinaga Y."/>
            <person name="Martin F.M."/>
            <person name="Grigoriev I.V."/>
            <person name="Hibbett D.S."/>
        </authorList>
    </citation>
    <scope>NUCLEOTIDE SEQUENCE [LARGE SCALE GENOMIC DNA]</scope>
    <source>
        <strain evidence="3 4">HHB12029</strain>
    </source>
</reference>
<sequence length="308" mass="34821">MTVDSDVLAAEHEKSLKLYWLASIFILYYDWLITLDTEVQTMWTRRRVSVAHVLFFVNRYFPLVAYSIVLGFILDPRVSQEFLSCRKFLTFPPVAMYISDAVMGAIVIKRTQALYAGSRWTPVMMGIAYAAALVFGGIVTAAATRSPKWLGRYGCVTSYPREDFILLGFLWPAQVIFDLLVFLLTLFSTLRIRRDAGGQIIPLVELIHRDGVSYFAVMFAAKVVNLIIFLTTDPDLTNINWVFNQTICIVMVSRIVLNIREEITQGPRFPLPPAPLEKGQSLLADEFSRTGGVSTLRGGLRTPRDDYV</sequence>
<feature type="transmembrane region" description="Helical" evidence="1">
    <location>
        <begin position="18"/>
        <end position="35"/>
    </location>
</feature>
<proteinExistence type="predicted"/>
<feature type="transmembrane region" description="Helical" evidence="1">
    <location>
        <begin position="56"/>
        <end position="74"/>
    </location>
</feature>
<dbReference type="Proteomes" id="UP000077266">
    <property type="component" value="Unassembled WGS sequence"/>
</dbReference>
<accession>A0A165Q8L6</accession>
<dbReference type="InterPro" id="IPR045340">
    <property type="entry name" value="DUF6533"/>
</dbReference>
<evidence type="ECO:0000313" key="4">
    <source>
        <dbReference type="Proteomes" id="UP000077266"/>
    </source>
</evidence>
<gene>
    <name evidence="3" type="ORF">EXIGLDRAFT_759118</name>
</gene>
<keyword evidence="1" id="KW-0812">Transmembrane</keyword>
<feature type="domain" description="DUF6533" evidence="2">
    <location>
        <begin position="21"/>
        <end position="64"/>
    </location>
</feature>